<accession>A0A3M7M1D9</accession>
<sequence length="84" mass="9173">MYISKVPNTNVRFSLMFLFSSARIIPDDRGPSPTTMVKQAAVTLHPSTTTRLSCSVVVLRKCASAQSPRSVTRRATNATELSES</sequence>
<organism evidence="1 2">
    <name type="scientific">Pyrenophora seminiperda CCB06</name>
    <dbReference type="NCBI Taxonomy" id="1302712"/>
    <lineage>
        <taxon>Eukaryota</taxon>
        <taxon>Fungi</taxon>
        <taxon>Dikarya</taxon>
        <taxon>Ascomycota</taxon>
        <taxon>Pezizomycotina</taxon>
        <taxon>Dothideomycetes</taxon>
        <taxon>Pleosporomycetidae</taxon>
        <taxon>Pleosporales</taxon>
        <taxon>Pleosporineae</taxon>
        <taxon>Pleosporaceae</taxon>
        <taxon>Pyrenophora</taxon>
    </lineage>
</organism>
<dbReference type="Proteomes" id="UP000265663">
    <property type="component" value="Unassembled WGS sequence"/>
</dbReference>
<evidence type="ECO:0000313" key="1">
    <source>
        <dbReference type="EMBL" id="RMZ68259.1"/>
    </source>
</evidence>
<evidence type="ECO:0000313" key="2">
    <source>
        <dbReference type="Proteomes" id="UP000265663"/>
    </source>
</evidence>
<dbReference type="AlphaFoldDB" id="A0A3M7M1D9"/>
<dbReference type="EMBL" id="KE747814">
    <property type="protein sequence ID" value="RMZ68259.1"/>
    <property type="molecule type" value="Genomic_DNA"/>
</dbReference>
<gene>
    <name evidence="1" type="ORF">GMOD_00004475</name>
</gene>
<reference evidence="1 2" key="1">
    <citation type="journal article" date="2014" name="PLoS ONE">
        <title>De novo Genome Assembly of the Fungal Plant Pathogen Pyrenophora semeniperda.</title>
        <authorList>
            <person name="Soliai M.M."/>
            <person name="Meyer S.E."/>
            <person name="Udall J.A."/>
            <person name="Elzinga D.E."/>
            <person name="Hermansen R.A."/>
            <person name="Bodily P.M."/>
            <person name="Hart A.A."/>
            <person name="Coleman C.E."/>
        </authorList>
    </citation>
    <scope>NUCLEOTIDE SEQUENCE [LARGE SCALE GENOMIC DNA]</scope>
    <source>
        <strain evidence="1 2">CCB06</strain>
        <tissue evidence="1">Mycelium</tissue>
    </source>
</reference>
<name>A0A3M7M1D9_9PLEO</name>
<protein>
    <submittedName>
        <fullName evidence="1">Uncharacterized protein</fullName>
    </submittedName>
</protein>
<keyword evidence="2" id="KW-1185">Reference proteome</keyword>
<proteinExistence type="predicted"/>